<dbReference type="NCBIfam" id="TIGR02432">
    <property type="entry name" value="lysidine_TilS_N"/>
    <property type="match status" value="1"/>
</dbReference>
<feature type="binding site" evidence="6">
    <location>
        <begin position="29"/>
        <end position="34"/>
    </location>
    <ligand>
        <name>ATP</name>
        <dbReference type="ChEBI" id="CHEBI:30616"/>
    </ligand>
</feature>
<keyword evidence="2 6" id="KW-0819">tRNA processing</keyword>
<reference evidence="9" key="1">
    <citation type="submission" date="2017-05" db="EMBL/GenBank/DDBJ databases">
        <authorList>
            <person name="Rodrigo-Torres L."/>
            <person name="Arahal R. D."/>
            <person name="Lucena T."/>
        </authorList>
    </citation>
    <scope>NUCLEOTIDE SEQUENCE [LARGE SCALE GENOMIC DNA]</scope>
    <source>
        <strain evidence="9">CECT 8621</strain>
    </source>
</reference>
<evidence type="ECO:0000259" key="7">
    <source>
        <dbReference type="Pfam" id="PF01171"/>
    </source>
</evidence>
<dbReference type="SUPFAM" id="SSF52402">
    <property type="entry name" value="Adenine nucleotide alpha hydrolases-like"/>
    <property type="match status" value="1"/>
</dbReference>
<evidence type="ECO:0000256" key="2">
    <source>
        <dbReference type="ARBA" id="ARBA00022694"/>
    </source>
</evidence>
<dbReference type="InterPro" id="IPR012094">
    <property type="entry name" value="tRNA_Ile_lys_synt"/>
</dbReference>
<dbReference type="CDD" id="cd01992">
    <property type="entry name" value="TilS_N"/>
    <property type="match status" value="1"/>
</dbReference>
<feature type="domain" description="tRNA(Ile)-lysidine/2-thiocytidine synthase N-terminal" evidence="7">
    <location>
        <begin position="26"/>
        <end position="201"/>
    </location>
</feature>
<name>A0A238KPM5_9RHOB</name>
<sequence>MTDAQQPLTNTFALALPAVLDGPLGLAVSGGGDSMAMLHLAADHARETGLRIHAVTVDHGLRPEAAEEAAFVAATCAELGLPHDVLEWRGWDETGNLQAEARKARYRLMADWAKAHGISTIALAHTADDQAETFLMRLAREAGVDGLSGMAQSRAGNGVTWLRPLLLARRQQLRDYLSQNGHAWRDDPSNEDTKYERIRAREVLAALGPLGIDAQVLSGVTRHMASARHALEVQTRAEAEACARIDAGDVLLARRSLATLPPEITRRILGHALKWVASAEFAPRATKLHDFSASVIAGDDAMLHGCRAMIEGNTVRITREYHAVREKTVASDAVWDGRWQLSGPVANGLQVRALGEAGLLECPDWRETGLPRATLAASPAVWRDDVLIAAPLAGLDNEWDAELVSGAESFFESIISH</sequence>
<evidence type="ECO:0000313" key="9">
    <source>
        <dbReference type="Proteomes" id="UP000202922"/>
    </source>
</evidence>
<evidence type="ECO:0000256" key="1">
    <source>
        <dbReference type="ARBA" id="ARBA00022598"/>
    </source>
</evidence>
<dbReference type="AlphaFoldDB" id="A0A238KPM5"/>
<evidence type="ECO:0000256" key="6">
    <source>
        <dbReference type="HAMAP-Rule" id="MF_01161"/>
    </source>
</evidence>
<dbReference type="HAMAP" id="MF_01161">
    <property type="entry name" value="tRNA_Ile_lys_synt"/>
    <property type="match status" value="1"/>
</dbReference>
<evidence type="ECO:0000313" key="8">
    <source>
        <dbReference type="EMBL" id="SMX44062.1"/>
    </source>
</evidence>
<keyword evidence="4 6" id="KW-0067">ATP-binding</keyword>
<dbReference type="InterPro" id="IPR011063">
    <property type="entry name" value="TilS/TtcA_N"/>
</dbReference>
<accession>A0A238KPM5</accession>
<comment type="similarity">
    <text evidence="6">Belongs to the tRNA(Ile)-lysidine synthase family.</text>
</comment>
<dbReference type="PANTHER" id="PTHR43033">
    <property type="entry name" value="TRNA(ILE)-LYSIDINE SYNTHASE-RELATED"/>
    <property type="match status" value="1"/>
</dbReference>
<dbReference type="RefSeq" id="WP_235823852.1">
    <property type="nucleotide sequence ID" value="NZ_FXYE01000002.1"/>
</dbReference>
<dbReference type="InterPro" id="IPR012795">
    <property type="entry name" value="tRNA_Ile_lys_synt_N"/>
</dbReference>
<comment type="subcellular location">
    <subcellularLocation>
        <location evidence="6">Cytoplasm</location>
    </subcellularLocation>
</comment>
<dbReference type="PANTHER" id="PTHR43033:SF1">
    <property type="entry name" value="TRNA(ILE)-LYSIDINE SYNTHASE-RELATED"/>
    <property type="match status" value="1"/>
</dbReference>
<evidence type="ECO:0000256" key="4">
    <source>
        <dbReference type="ARBA" id="ARBA00022840"/>
    </source>
</evidence>
<dbReference type="GO" id="GO:0006400">
    <property type="term" value="P:tRNA modification"/>
    <property type="evidence" value="ECO:0007669"/>
    <property type="project" value="UniProtKB-UniRule"/>
</dbReference>
<dbReference type="Gene3D" id="3.40.50.620">
    <property type="entry name" value="HUPs"/>
    <property type="match status" value="1"/>
</dbReference>
<comment type="domain">
    <text evidence="6">The N-terminal region contains the highly conserved SGGXDS motif, predicted to be a P-loop motif involved in ATP binding.</text>
</comment>
<comment type="catalytic activity">
    <reaction evidence="5 6">
        <text>cytidine(34) in tRNA(Ile2) + L-lysine + ATP = lysidine(34) in tRNA(Ile2) + AMP + diphosphate + H(+)</text>
        <dbReference type="Rhea" id="RHEA:43744"/>
        <dbReference type="Rhea" id="RHEA-COMP:10625"/>
        <dbReference type="Rhea" id="RHEA-COMP:10670"/>
        <dbReference type="ChEBI" id="CHEBI:15378"/>
        <dbReference type="ChEBI" id="CHEBI:30616"/>
        <dbReference type="ChEBI" id="CHEBI:32551"/>
        <dbReference type="ChEBI" id="CHEBI:33019"/>
        <dbReference type="ChEBI" id="CHEBI:82748"/>
        <dbReference type="ChEBI" id="CHEBI:83665"/>
        <dbReference type="ChEBI" id="CHEBI:456215"/>
        <dbReference type="EC" id="6.3.4.19"/>
    </reaction>
</comment>
<dbReference type="GO" id="GO:0005737">
    <property type="term" value="C:cytoplasm"/>
    <property type="evidence" value="ECO:0007669"/>
    <property type="project" value="UniProtKB-SubCell"/>
</dbReference>
<dbReference type="EMBL" id="FXYE01000002">
    <property type="protein sequence ID" value="SMX44062.1"/>
    <property type="molecule type" value="Genomic_DNA"/>
</dbReference>
<dbReference type="GO" id="GO:0032267">
    <property type="term" value="F:tRNA(Ile)-lysidine synthase activity"/>
    <property type="evidence" value="ECO:0007669"/>
    <property type="project" value="UniProtKB-EC"/>
</dbReference>
<dbReference type="Proteomes" id="UP000202922">
    <property type="component" value="Unassembled WGS sequence"/>
</dbReference>
<gene>
    <name evidence="6 8" type="primary">tilS</name>
    <name evidence="8" type="ORF">COL8621_02454</name>
</gene>
<protein>
    <recommendedName>
        <fullName evidence="6">tRNA(Ile)-lysidine synthase</fullName>
        <ecNumber evidence="6">6.3.4.19</ecNumber>
    </recommendedName>
    <alternativeName>
        <fullName evidence="6">tRNA(Ile)-2-lysyl-cytidine synthase</fullName>
    </alternativeName>
    <alternativeName>
        <fullName evidence="6">tRNA(Ile)-lysidine synthetase</fullName>
    </alternativeName>
</protein>
<dbReference type="GO" id="GO:0005524">
    <property type="term" value="F:ATP binding"/>
    <property type="evidence" value="ECO:0007669"/>
    <property type="project" value="UniProtKB-UniRule"/>
</dbReference>
<proteinExistence type="inferred from homology"/>
<evidence type="ECO:0000256" key="5">
    <source>
        <dbReference type="ARBA" id="ARBA00048539"/>
    </source>
</evidence>
<keyword evidence="6" id="KW-0963">Cytoplasm</keyword>
<evidence type="ECO:0000256" key="3">
    <source>
        <dbReference type="ARBA" id="ARBA00022741"/>
    </source>
</evidence>
<keyword evidence="3 6" id="KW-0547">Nucleotide-binding</keyword>
<keyword evidence="1 6" id="KW-0436">Ligase</keyword>
<organism evidence="8 9">
    <name type="scientific">Actibacterium lipolyticum</name>
    <dbReference type="NCBI Taxonomy" id="1524263"/>
    <lineage>
        <taxon>Bacteria</taxon>
        <taxon>Pseudomonadati</taxon>
        <taxon>Pseudomonadota</taxon>
        <taxon>Alphaproteobacteria</taxon>
        <taxon>Rhodobacterales</taxon>
        <taxon>Roseobacteraceae</taxon>
        <taxon>Actibacterium</taxon>
    </lineage>
</organism>
<comment type="function">
    <text evidence="6">Ligates lysine onto the cytidine present at position 34 of the AUA codon-specific tRNA(Ile) that contains the anticodon CAU, in an ATP-dependent manner. Cytidine is converted to lysidine, thus changing the amino acid specificity of the tRNA from methionine to isoleucine.</text>
</comment>
<dbReference type="InterPro" id="IPR014729">
    <property type="entry name" value="Rossmann-like_a/b/a_fold"/>
</dbReference>
<dbReference type="EC" id="6.3.4.19" evidence="6"/>
<dbReference type="Pfam" id="PF01171">
    <property type="entry name" value="ATP_bind_3"/>
    <property type="match status" value="1"/>
</dbReference>
<keyword evidence="9" id="KW-1185">Reference proteome</keyword>